<dbReference type="Proteomes" id="UP000886885">
    <property type="component" value="Chromosome 2A"/>
</dbReference>
<feature type="compositionally biased region" description="Acidic residues" evidence="3">
    <location>
        <begin position="194"/>
        <end position="218"/>
    </location>
</feature>
<feature type="compositionally biased region" description="Gly residues" evidence="3">
    <location>
        <begin position="503"/>
        <end position="518"/>
    </location>
</feature>
<comment type="caution">
    <text evidence="6">The sequence shown here is derived from an EMBL/GenBank/DDBJ whole genome shotgun (WGS) entry which is preliminary data.</text>
</comment>
<keyword evidence="1 2" id="KW-0694">RNA-binding</keyword>
<dbReference type="Pfam" id="PF00076">
    <property type="entry name" value="RRM_1"/>
    <property type="match status" value="1"/>
</dbReference>
<organism evidence="6 7">
    <name type="scientific">Populus tomentosa</name>
    <name type="common">Chinese white poplar</name>
    <dbReference type="NCBI Taxonomy" id="118781"/>
    <lineage>
        <taxon>Eukaryota</taxon>
        <taxon>Viridiplantae</taxon>
        <taxon>Streptophyta</taxon>
        <taxon>Embryophyta</taxon>
        <taxon>Tracheophyta</taxon>
        <taxon>Spermatophyta</taxon>
        <taxon>Magnoliopsida</taxon>
        <taxon>eudicotyledons</taxon>
        <taxon>Gunneridae</taxon>
        <taxon>Pentapetalae</taxon>
        <taxon>rosids</taxon>
        <taxon>fabids</taxon>
        <taxon>Malpighiales</taxon>
        <taxon>Salicaceae</taxon>
        <taxon>Saliceae</taxon>
        <taxon>Populus</taxon>
    </lineage>
</organism>
<proteinExistence type="predicted"/>
<feature type="region of interest" description="Disordered" evidence="3">
    <location>
        <begin position="136"/>
        <end position="161"/>
    </location>
</feature>
<dbReference type="GO" id="GO:0005829">
    <property type="term" value="C:cytosol"/>
    <property type="evidence" value="ECO:0007669"/>
    <property type="project" value="TreeGrafter"/>
</dbReference>
<dbReference type="PROSITE" id="PS50177">
    <property type="entry name" value="NTF2_DOMAIN"/>
    <property type="match status" value="1"/>
</dbReference>
<accession>A0A8X8DCF3</accession>
<gene>
    <name evidence="6" type="ORF">POTOM_009043</name>
</gene>
<dbReference type="InterPro" id="IPR039539">
    <property type="entry name" value="Ras_GTPase_bind_prot"/>
</dbReference>
<dbReference type="CDD" id="cd00780">
    <property type="entry name" value="NTF2"/>
    <property type="match status" value="1"/>
</dbReference>
<dbReference type="OrthoDB" id="339151at2759"/>
<evidence type="ECO:0000259" key="4">
    <source>
        <dbReference type="PROSITE" id="PS50102"/>
    </source>
</evidence>
<dbReference type="InterPro" id="IPR002075">
    <property type="entry name" value="NTF2_dom"/>
</dbReference>
<dbReference type="SMART" id="SM00360">
    <property type="entry name" value="RRM"/>
    <property type="match status" value="1"/>
</dbReference>
<feature type="compositionally biased region" description="Gly residues" evidence="3">
    <location>
        <begin position="473"/>
        <end position="493"/>
    </location>
</feature>
<feature type="compositionally biased region" description="Polar residues" evidence="3">
    <location>
        <begin position="295"/>
        <end position="308"/>
    </location>
</feature>
<dbReference type="GO" id="GO:1990904">
    <property type="term" value="C:ribonucleoprotein complex"/>
    <property type="evidence" value="ECO:0007669"/>
    <property type="project" value="TreeGrafter"/>
</dbReference>
<dbReference type="AlphaFoldDB" id="A0A8X8DCF3"/>
<dbReference type="PANTHER" id="PTHR10693">
    <property type="entry name" value="RAS GTPASE-ACTIVATING PROTEIN-BINDING PROTEIN"/>
    <property type="match status" value="1"/>
</dbReference>
<evidence type="ECO:0000313" key="7">
    <source>
        <dbReference type="Proteomes" id="UP000886885"/>
    </source>
</evidence>
<sequence length="557" mass="59927">MAAPVTQLPVPAADVVGNAFAHQYYHILQQSPDLVHRFYQDGSKFGRPGEDGAMSTTTTMNAINEKILSLGYGQVRAEIVTVDSQESYKGGVLVLVTGYLNGNDNLRQKFTQSFFLAPQDKGYFVLNDVFRYVDDPTHQNENQEPASNFEAPLAPDQDTSHTQETHISEPTVALSEEVIGGEVYNPSESGDVSVEVEEEERGDVSVEEEEEEEPMPEVVDEIPPDSQLVADSQVVVESSAKIEDTPKKSYASVVKVQKEYTAPFSSPTPSPLRSAPKIQEQVTAAVSQPPAAESHVSSSNTFENGNAQESEEGPSIYVKGLPLDATPTLLENEFKKFGPIRNGGVQVRFQKGFCFGFVEFEVASAVQSALEVSIYYAIAYALFFLFYLQIDQSASPVMINGFRVVVEEKRSTSRGKLNFILIYLFLFTTGNNRGRYPSGSGAGYKNEGMRGRGNLGGKVYGRIDIGNRTEFGNRGGSRGGGYSNRGGGGGGDGYPNRGDGYSNRGGGGGGDGYSNRGGDGYRRADKMGNNGGRANRTGGLGLNGTAKTTAPRVSATA</sequence>
<evidence type="ECO:0000256" key="1">
    <source>
        <dbReference type="ARBA" id="ARBA00022884"/>
    </source>
</evidence>
<evidence type="ECO:0000256" key="3">
    <source>
        <dbReference type="SAM" id="MobiDB-lite"/>
    </source>
</evidence>
<evidence type="ECO:0000256" key="2">
    <source>
        <dbReference type="PROSITE-ProRule" id="PRU00176"/>
    </source>
</evidence>
<dbReference type="CDD" id="cd00590">
    <property type="entry name" value="RRM_SF"/>
    <property type="match status" value="1"/>
</dbReference>
<dbReference type="PROSITE" id="PS50102">
    <property type="entry name" value="RRM"/>
    <property type="match status" value="1"/>
</dbReference>
<dbReference type="InterPro" id="IPR000504">
    <property type="entry name" value="RRM_dom"/>
</dbReference>
<dbReference type="InterPro" id="IPR018222">
    <property type="entry name" value="Nuclear_transport_factor_2_euk"/>
</dbReference>
<feature type="region of interest" description="Disordered" evidence="3">
    <location>
        <begin position="262"/>
        <end position="313"/>
    </location>
</feature>
<dbReference type="GO" id="GO:0003729">
    <property type="term" value="F:mRNA binding"/>
    <property type="evidence" value="ECO:0007669"/>
    <property type="project" value="TreeGrafter"/>
</dbReference>
<dbReference type="PANTHER" id="PTHR10693:SF20">
    <property type="entry name" value="AT27578P"/>
    <property type="match status" value="1"/>
</dbReference>
<evidence type="ECO:0000259" key="5">
    <source>
        <dbReference type="PROSITE" id="PS50177"/>
    </source>
</evidence>
<feature type="region of interest" description="Disordered" evidence="3">
    <location>
        <begin position="183"/>
        <end position="218"/>
    </location>
</feature>
<keyword evidence="7" id="KW-1185">Reference proteome</keyword>
<evidence type="ECO:0000313" key="6">
    <source>
        <dbReference type="EMBL" id="KAG6787404.1"/>
    </source>
</evidence>
<dbReference type="EMBL" id="JAAWWB010000003">
    <property type="protein sequence ID" value="KAG6787404.1"/>
    <property type="molecule type" value="Genomic_DNA"/>
</dbReference>
<dbReference type="FunFam" id="3.10.450.50:FF:000003">
    <property type="entry name" value="Nuclear transport factor 2 family protein"/>
    <property type="match status" value="1"/>
</dbReference>
<dbReference type="Pfam" id="PF02136">
    <property type="entry name" value="NTF2"/>
    <property type="match status" value="1"/>
</dbReference>
<evidence type="ECO:0008006" key="8">
    <source>
        <dbReference type="Google" id="ProtNLM"/>
    </source>
</evidence>
<feature type="region of interest" description="Disordered" evidence="3">
    <location>
        <begin position="470"/>
        <end position="557"/>
    </location>
</feature>
<reference evidence="6" key="1">
    <citation type="journal article" date="2020" name="bioRxiv">
        <title>Hybrid origin of Populus tomentosa Carr. identified through genome sequencing and phylogenomic analysis.</title>
        <authorList>
            <person name="An X."/>
            <person name="Gao K."/>
            <person name="Chen Z."/>
            <person name="Li J."/>
            <person name="Yang X."/>
            <person name="Yang X."/>
            <person name="Zhou J."/>
            <person name="Guo T."/>
            <person name="Zhao T."/>
            <person name="Huang S."/>
            <person name="Miao D."/>
            <person name="Khan W.U."/>
            <person name="Rao P."/>
            <person name="Ye M."/>
            <person name="Lei B."/>
            <person name="Liao W."/>
            <person name="Wang J."/>
            <person name="Ji L."/>
            <person name="Li Y."/>
            <person name="Guo B."/>
            <person name="Mustafa N.S."/>
            <person name="Li S."/>
            <person name="Yun Q."/>
            <person name="Keller S.R."/>
            <person name="Mao J."/>
            <person name="Zhang R."/>
            <person name="Strauss S.H."/>
        </authorList>
    </citation>
    <scope>NUCLEOTIDE SEQUENCE</scope>
    <source>
        <strain evidence="6">GM15</strain>
        <tissue evidence="6">Leaf</tissue>
    </source>
</reference>
<feature type="domain" description="NTF2" evidence="5">
    <location>
        <begin position="16"/>
        <end position="132"/>
    </location>
</feature>
<protein>
    <recommendedName>
        <fullName evidence="8">Nuclear transport factor 2 family protein with RNA binding domain</fullName>
    </recommendedName>
</protein>
<feature type="domain" description="RRM" evidence="4">
    <location>
        <begin position="314"/>
        <end position="411"/>
    </location>
</feature>
<name>A0A8X8DCF3_POPTO</name>